<reference evidence="1 2" key="1">
    <citation type="submission" date="2016-10" db="EMBL/GenBank/DDBJ databases">
        <authorList>
            <person name="de Groot N.N."/>
        </authorList>
    </citation>
    <scope>NUCLEOTIDE SEQUENCE [LARGE SCALE GENOMIC DNA]</scope>
    <source>
        <strain evidence="1 2">ATCC 700224</strain>
    </source>
</reference>
<dbReference type="InterPro" id="IPR053205">
    <property type="entry name" value="GHMP_kinase_L-arabinokinase"/>
</dbReference>
<evidence type="ECO:0000313" key="1">
    <source>
        <dbReference type="EMBL" id="SDD67640.1"/>
    </source>
</evidence>
<gene>
    <name evidence="1" type="ORF">SAMN05421720_101225</name>
</gene>
<evidence type="ECO:0008006" key="3">
    <source>
        <dbReference type="Google" id="ProtNLM"/>
    </source>
</evidence>
<dbReference type="STRING" id="69960.SAMN05421720_101225"/>
<organism evidence="1 2">
    <name type="scientific">Rhodospira trueperi</name>
    <dbReference type="NCBI Taxonomy" id="69960"/>
    <lineage>
        <taxon>Bacteria</taxon>
        <taxon>Pseudomonadati</taxon>
        <taxon>Pseudomonadota</taxon>
        <taxon>Alphaproteobacteria</taxon>
        <taxon>Rhodospirillales</taxon>
        <taxon>Rhodospirillaceae</taxon>
        <taxon>Rhodospira</taxon>
    </lineage>
</organism>
<proteinExistence type="predicted"/>
<sequence length="345" mass="36558">MTGAVLAALRARLPGLSMVVETTLPEPIVRARIPGPLTVVAETEDFGLAMVNSNRIDVQASAARYRALHADWDGVVARAAVRMAAHKPDLVFSNAGYIALAAAARLGIPSVVLAPLTWGHIYRHYFADRPEAPGILATMEQAYGSARAVLVPDAAMPMDDLPNRIGIGPVGVPGRDRRAEVCRALGLDEGARLALVTFGGVNSGLDLAGWPRGTGWHWLTKGGVAAGHPDAIDMDRVPDLPFSDILASVDAVVTKLGYGMTTECGFAGRPTLYLPRGDDWPEEPHLRGWLERHAPLRAVDAARLRSGDILDDLEAVLRQPPPGPPARPTGTEEGARLVATMLGGG</sequence>
<dbReference type="SUPFAM" id="SSF53756">
    <property type="entry name" value="UDP-Glycosyltransferase/glycogen phosphorylase"/>
    <property type="match status" value="1"/>
</dbReference>
<dbReference type="EMBL" id="FNAP01000001">
    <property type="protein sequence ID" value="SDD67640.1"/>
    <property type="molecule type" value="Genomic_DNA"/>
</dbReference>
<dbReference type="Proteomes" id="UP000199412">
    <property type="component" value="Unassembled WGS sequence"/>
</dbReference>
<dbReference type="PANTHER" id="PTHR38134">
    <property type="entry name" value="SLR1395 PROTEIN"/>
    <property type="match status" value="1"/>
</dbReference>
<keyword evidence="2" id="KW-1185">Reference proteome</keyword>
<evidence type="ECO:0000313" key="2">
    <source>
        <dbReference type="Proteomes" id="UP000199412"/>
    </source>
</evidence>
<dbReference type="AlphaFoldDB" id="A0A1G6WNW4"/>
<accession>A0A1G6WNW4</accession>
<dbReference type="PANTHER" id="PTHR38134:SF2">
    <property type="entry name" value="GALACTOKINASE"/>
    <property type="match status" value="1"/>
</dbReference>
<protein>
    <recommendedName>
        <fullName evidence="3">UDP:flavonoid glycosyltransferase YjiC, YdhE family</fullName>
    </recommendedName>
</protein>
<dbReference type="Gene3D" id="3.40.50.2000">
    <property type="entry name" value="Glycogen Phosphorylase B"/>
    <property type="match status" value="2"/>
</dbReference>
<name>A0A1G6WNW4_9PROT</name>